<dbReference type="InterPro" id="IPR036086">
    <property type="entry name" value="ParB/Sulfiredoxin_sf"/>
</dbReference>
<evidence type="ECO:0000313" key="1">
    <source>
        <dbReference type="EMBL" id="ODM03237.1"/>
    </source>
</evidence>
<reference evidence="1 2" key="1">
    <citation type="submission" date="2016-07" db="EMBL/GenBank/DDBJ databases">
        <title>Characterization of isolates of Eisenbergiella tayi derived from blood cultures, using whole genome sequencing.</title>
        <authorList>
            <person name="Burdz T."/>
            <person name="Wiebe D."/>
            <person name="Huynh C."/>
            <person name="Bernard K."/>
        </authorList>
    </citation>
    <scope>NUCLEOTIDE SEQUENCE [LARGE SCALE GENOMIC DNA]</scope>
    <source>
        <strain evidence="1 2">NML 110608</strain>
    </source>
</reference>
<dbReference type="AlphaFoldDB" id="A0A1E3A429"/>
<evidence type="ECO:0000313" key="2">
    <source>
        <dbReference type="Proteomes" id="UP000094067"/>
    </source>
</evidence>
<evidence type="ECO:0008006" key="3">
    <source>
        <dbReference type="Google" id="ProtNLM"/>
    </source>
</evidence>
<sequence length="101" mass="11872">MKVISSQRYIDYKLVEAKIEEIKDYDYITLPIIDAETQDLDGNDLFILTDGHHRKEAAEELGIEIRYEEVPNDHNLTGEELLNECYGDSDWYYIENGNLVW</sequence>
<dbReference type="SUPFAM" id="SSF110849">
    <property type="entry name" value="ParB/Sulfiredoxin"/>
    <property type="match status" value="1"/>
</dbReference>
<name>A0A1E3A429_9FIRM</name>
<organism evidence="1 2">
    <name type="scientific">Eisenbergiella tayi</name>
    <dbReference type="NCBI Taxonomy" id="1432052"/>
    <lineage>
        <taxon>Bacteria</taxon>
        <taxon>Bacillati</taxon>
        <taxon>Bacillota</taxon>
        <taxon>Clostridia</taxon>
        <taxon>Lachnospirales</taxon>
        <taxon>Lachnospiraceae</taxon>
        <taxon>Eisenbergiella</taxon>
    </lineage>
</organism>
<dbReference type="Proteomes" id="UP000094067">
    <property type="component" value="Unassembled WGS sequence"/>
</dbReference>
<accession>A0A1E3A429</accession>
<comment type="caution">
    <text evidence="1">The sequence shown here is derived from an EMBL/GenBank/DDBJ whole genome shotgun (WGS) entry which is preliminary data.</text>
</comment>
<dbReference type="RefSeq" id="WP_069153767.1">
    <property type="nucleotide sequence ID" value="NZ_MCGH01000003.1"/>
</dbReference>
<dbReference type="EMBL" id="MCGH01000003">
    <property type="protein sequence ID" value="ODM03237.1"/>
    <property type="molecule type" value="Genomic_DNA"/>
</dbReference>
<proteinExistence type="predicted"/>
<dbReference type="Gene3D" id="3.90.1530.10">
    <property type="entry name" value="Conserved hypothetical protein from pyrococcus furiosus pfu- 392566-001, ParB domain"/>
    <property type="match status" value="1"/>
</dbReference>
<gene>
    <name evidence="1" type="ORF">BEI61_04031</name>
</gene>
<protein>
    <recommendedName>
        <fullName evidence="3">ParB/Sulfiredoxin domain-containing protein</fullName>
    </recommendedName>
</protein>